<evidence type="ECO:0000313" key="2">
    <source>
        <dbReference type="Proteomes" id="UP000178227"/>
    </source>
</evidence>
<proteinExistence type="predicted"/>
<comment type="caution">
    <text evidence="1">The sequence shown here is derived from an EMBL/GenBank/DDBJ whole genome shotgun (WGS) entry which is preliminary data.</text>
</comment>
<evidence type="ECO:0000313" key="1">
    <source>
        <dbReference type="EMBL" id="OGN23170.1"/>
    </source>
</evidence>
<reference evidence="1 2" key="1">
    <citation type="journal article" date="2016" name="Nat. Commun.">
        <title>Thousands of microbial genomes shed light on interconnected biogeochemical processes in an aquifer system.</title>
        <authorList>
            <person name="Anantharaman K."/>
            <person name="Brown C.T."/>
            <person name="Hug L.A."/>
            <person name="Sharon I."/>
            <person name="Castelle C.J."/>
            <person name="Probst A.J."/>
            <person name="Thomas B.C."/>
            <person name="Singh A."/>
            <person name="Wilkins M.J."/>
            <person name="Karaoz U."/>
            <person name="Brodie E.L."/>
            <person name="Williams K.H."/>
            <person name="Hubbard S.S."/>
            <person name="Banfield J.F."/>
        </authorList>
    </citation>
    <scope>NUCLEOTIDE SEQUENCE [LARGE SCALE GENOMIC DNA]</scope>
</reference>
<name>A0A1F8GDR2_9BACT</name>
<dbReference type="AlphaFoldDB" id="A0A1F8GDR2"/>
<dbReference type="InterPro" id="IPR041025">
    <property type="entry name" value="HNH_repeat"/>
</dbReference>
<dbReference type="STRING" id="1802694.A2918_04010"/>
<protein>
    <submittedName>
        <fullName evidence="1">Uncharacterized protein</fullName>
    </submittedName>
</protein>
<sequence>MTEMLSTVKVRCHFCRKPFLTKKAYFVFNKEVGYHSFCSKECGYNHRKTGKWLICGNPNCEKKIYRNLAGISPFNYCSKSCAAIVNNQKYPKHPPRYCAYSGCKNMVKRVGSPFCSIKCGKLSKFKYTKEEIVTLIKEHVAKTNRVPPKREVPEISHKAIHLFGSWNNALTIAGLIPNRSHNNRMYKRLNGKAADGHLCDSVSEILIDNWLHKNKVKHSRNVPYPKTNHVADWAVNNDKVFVEYFGLANDSPRYDRTIKEKKLLCRNNRIKLIEIYPKDLYPKNLLDKRLFPVLK</sequence>
<dbReference type="Proteomes" id="UP000178227">
    <property type="component" value="Unassembled WGS sequence"/>
</dbReference>
<dbReference type="Pfam" id="PF18780">
    <property type="entry name" value="HNH_repeat"/>
    <property type="match status" value="1"/>
</dbReference>
<accession>A0A1F8GDR2</accession>
<gene>
    <name evidence="1" type="ORF">A2918_04010</name>
</gene>
<dbReference type="EMBL" id="MGKI01000004">
    <property type="protein sequence ID" value="OGN23170.1"/>
    <property type="molecule type" value="Genomic_DNA"/>
</dbReference>
<organism evidence="1 2">
    <name type="scientific">Candidatus Yanofskybacteria bacterium RIFCSPLOWO2_01_FULL_42_49</name>
    <dbReference type="NCBI Taxonomy" id="1802694"/>
    <lineage>
        <taxon>Bacteria</taxon>
        <taxon>Candidatus Yanofskyibacteriota</taxon>
    </lineage>
</organism>